<dbReference type="InterPro" id="IPR006680">
    <property type="entry name" value="Amidohydro-rel"/>
</dbReference>
<dbReference type="Pfam" id="PF04909">
    <property type="entry name" value="Amidohydro_2"/>
    <property type="match status" value="1"/>
</dbReference>
<evidence type="ECO:0000259" key="2">
    <source>
        <dbReference type="Pfam" id="PF04909"/>
    </source>
</evidence>
<organism evidence="3 4">
    <name type="scientific">Actinocatenispora thailandica</name>
    <dbReference type="NCBI Taxonomy" id="227318"/>
    <lineage>
        <taxon>Bacteria</taxon>
        <taxon>Bacillati</taxon>
        <taxon>Actinomycetota</taxon>
        <taxon>Actinomycetes</taxon>
        <taxon>Micromonosporales</taxon>
        <taxon>Micromonosporaceae</taxon>
        <taxon>Actinocatenispora</taxon>
    </lineage>
</organism>
<reference evidence="3 4" key="1">
    <citation type="submission" date="2020-08" db="EMBL/GenBank/DDBJ databases">
        <title>Whole genome shotgun sequence of Actinocatenispora thailandica NBRC 105041.</title>
        <authorList>
            <person name="Komaki H."/>
            <person name="Tamura T."/>
        </authorList>
    </citation>
    <scope>NUCLEOTIDE SEQUENCE [LARGE SCALE GENOMIC DNA]</scope>
    <source>
        <strain evidence="3 4">NBRC 105041</strain>
    </source>
</reference>
<dbReference type="EMBL" id="AP023355">
    <property type="protein sequence ID" value="BCJ33829.1"/>
    <property type="molecule type" value="Genomic_DNA"/>
</dbReference>
<gene>
    <name evidence="3" type="ORF">Athai_13320</name>
</gene>
<evidence type="ECO:0000256" key="1">
    <source>
        <dbReference type="ARBA" id="ARBA00023239"/>
    </source>
</evidence>
<dbReference type="KEGG" id="atl:Athai_13320"/>
<evidence type="ECO:0000313" key="3">
    <source>
        <dbReference type="EMBL" id="BCJ33829.1"/>
    </source>
</evidence>
<dbReference type="InterPro" id="IPR032465">
    <property type="entry name" value="ACMSD"/>
</dbReference>
<keyword evidence="1" id="KW-0456">Lyase</keyword>
<dbReference type="GO" id="GO:0019748">
    <property type="term" value="P:secondary metabolic process"/>
    <property type="evidence" value="ECO:0007669"/>
    <property type="project" value="TreeGrafter"/>
</dbReference>
<name>A0A7R7HWC4_9ACTN</name>
<evidence type="ECO:0000313" key="4">
    <source>
        <dbReference type="Proteomes" id="UP000611640"/>
    </source>
</evidence>
<dbReference type="PANTHER" id="PTHR21240:SF28">
    <property type="entry name" value="ISO-OROTATE DECARBOXYLASE (EUROFUNG)"/>
    <property type="match status" value="1"/>
</dbReference>
<sequence length="315" mass="33267">MNRFDVHAHFAPESAPAASVGYAERMRREGFVQGGPDMRWSPESALAFMAERGIAMQLLSMPMGLPAEQARATNEHAARIVADRPSRFGLLASVPLAEPVRAVEEVRYAADTLGADGFVLMTNHGGAYLGDARFEPVFAELDRRAASVFVHPAAPAPFGLLGLGRPAPLIEFPMDTARTVVDALFAGLFLRHPGIRFILAHAGGVLPALSARLLSLGTKEWVDNPHGVTRDQLAAQLASLYFDTAIAGTAVTVAPAIEVAGADHLVFGTDFPPAGVDVVDQTIAELRGSLGPGDQRGLEETFGTLFPAAVARVAG</sequence>
<dbReference type="AlphaFoldDB" id="A0A7R7HWC4"/>
<dbReference type="SUPFAM" id="SSF51556">
    <property type="entry name" value="Metallo-dependent hydrolases"/>
    <property type="match status" value="1"/>
</dbReference>
<dbReference type="Gene3D" id="3.20.20.140">
    <property type="entry name" value="Metal-dependent hydrolases"/>
    <property type="match status" value="1"/>
</dbReference>
<dbReference type="GO" id="GO:0016787">
    <property type="term" value="F:hydrolase activity"/>
    <property type="evidence" value="ECO:0007669"/>
    <property type="project" value="InterPro"/>
</dbReference>
<keyword evidence="4" id="KW-1185">Reference proteome</keyword>
<dbReference type="InterPro" id="IPR032466">
    <property type="entry name" value="Metal_Hydrolase"/>
</dbReference>
<protein>
    <submittedName>
        <fullName evidence="3">Amidohydrolase</fullName>
    </submittedName>
</protein>
<dbReference type="GO" id="GO:0016831">
    <property type="term" value="F:carboxy-lyase activity"/>
    <property type="evidence" value="ECO:0007669"/>
    <property type="project" value="InterPro"/>
</dbReference>
<dbReference type="GO" id="GO:0005737">
    <property type="term" value="C:cytoplasm"/>
    <property type="evidence" value="ECO:0007669"/>
    <property type="project" value="TreeGrafter"/>
</dbReference>
<proteinExistence type="predicted"/>
<accession>A0A7R7HWC4</accession>
<dbReference type="RefSeq" id="WP_203960658.1">
    <property type="nucleotide sequence ID" value="NZ_AP023355.1"/>
</dbReference>
<dbReference type="PANTHER" id="PTHR21240">
    <property type="entry name" value="2-AMINO-3-CARBOXYLMUCONATE-6-SEMIALDEHYDE DECARBOXYLASE"/>
    <property type="match status" value="1"/>
</dbReference>
<feature type="domain" description="Amidohydrolase-related" evidence="2">
    <location>
        <begin position="5"/>
        <end position="287"/>
    </location>
</feature>
<dbReference type="Proteomes" id="UP000611640">
    <property type="component" value="Chromosome"/>
</dbReference>